<dbReference type="Pfam" id="PF00534">
    <property type="entry name" value="Glycos_transf_1"/>
    <property type="match status" value="1"/>
</dbReference>
<evidence type="ECO:0000313" key="2">
    <source>
        <dbReference type="EMBL" id="RDC61397.1"/>
    </source>
</evidence>
<keyword evidence="3" id="KW-1185">Reference proteome</keyword>
<dbReference type="PANTHER" id="PTHR12526:SF630">
    <property type="entry name" value="GLYCOSYLTRANSFERASE"/>
    <property type="match status" value="1"/>
</dbReference>
<name>A0A369QDS3_9SPHN</name>
<dbReference type="RefSeq" id="WP_115367341.1">
    <property type="nucleotide sequence ID" value="NZ_QBKA01000002.1"/>
</dbReference>
<dbReference type="SUPFAM" id="SSF53756">
    <property type="entry name" value="UDP-Glycosyltransferase/glycogen phosphorylase"/>
    <property type="match status" value="1"/>
</dbReference>
<dbReference type="PANTHER" id="PTHR12526">
    <property type="entry name" value="GLYCOSYLTRANSFERASE"/>
    <property type="match status" value="1"/>
</dbReference>
<dbReference type="CDD" id="cd03801">
    <property type="entry name" value="GT4_PimA-like"/>
    <property type="match status" value="1"/>
</dbReference>
<dbReference type="Gene3D" id="3.40.50.2000">
    <property type="entry name" value="Glycogen Phosphorylase B"/>
    <property type="match status" value="2"/>
</dbReference>
<feature type="domain" description="Glycosyl transferase family 1" evidence="1">
    <location>
        <begin position="196"/>
        <end position="347"/>
    </location>
</feature>
<reference evidence="2 3" key="1">
    <citation type="submission" date="2018-04" db="EMBL/GenBank/DDBJ databases">
        <title>Altererythrobacter sp. HME9302 genome sequencing and assembly.</title>
        <authorList>
            <person name="Kang H."/>
            <person name="Kim H."/>
            <person name="Joh K."/>
        </authorList>
    </citation>
    <scope>NUCLEOTIDE SEQUENCE [LARGE SCALE GENOMIC DNA]</scope>
    <source>
        <strain evidence="2 3">HME9302</strain>
    </source>
</reference>
<dbReference type="EMBL" id="QBKA01000002">
    <property type="protein sequence ID" value="RDC61397.1"/>
    <property type="molecule type" value="Genomic_DNA"/>
</dbReference>
<evidence type="ECO:0000313" key="3">
    <source>
        <dbReference type="Proteomes" id="UP000253727"/>
    </source>
</evidence>
<sequence>MSGAHQPKIAILISTDKLSGAQNRAIKIYRSLRQRDYPAELWIQPSLRPELARFYPELMSDAVDYQWGGLMDRALRATQRSPRLWRFLNQSGLMAWRGNPTMERQLKARSIELVHLFLDMRIAYIRNTPTLFELTSPDIVDKLGRWAPARMVSHDAYHAVSPSVARKFTKLAPTLPLFRAAGPFFLPRQNGDRSMPKEKTIVFAHRFMARKNAVLFAKVAARFLQTRPDWKVKILGFGDQEEEIRKILAPVAGQAKVGLDPDLPHTLAQSSIFVSLIQPDNYPSQSVMEAMEAGNALLISDTGDSREMFLDGNGMLTSLDEQDVLDRLIQLSDNQEQLAAMGQRSRELAATRFNADHYLDELTSLYAQLAQ</sequence>
<proteinExistence type="predicted"/>
<dbReference type="Proteomes" id="UP000253727">
    <property type="component" value="Unassembled WGS sequence"/>
</dbReference>
<dbReference type="AlphaFoldDB" id="A0A369QDS3"/>
<organism evidence="2 3">
    <name type="scientific">Alteripontixanthobacter maritimus</name>
    <dbReference type="NCBI Taxonomy" id="2161824"/>
    <lineage>
        <taxon>Bacteria</taxon>
        <taxon>Pseudomonadati</taxon>
        <taxon>Pseudomonadota</taxon>
        <taxon>Alphaproteobacteria</taxon>
        <taxon>Sphingomonadales</taxon>
        <taxon>Erythrobacteraceae</taxon>
        <taxon>Alteripontixanthobacter</taxon>
    </lineage>
</organism>
<dbReference type="GO" id="GO:0016757">
    <property type="term" value="F:glycosyltransferase activity"/>
    <property type="evidence" value="ECO:0007669"/>
    <property type="project" value="InterPro"/>
</dbReference>
<accession>A0A369QDS3</accession>
<dbReference type="OrthoDB" id="9790710at2"/>
<evidence type="ECO:0000259" key="1">
    <source>
        <dbReference type="Pfam" id="PF00534"/>
    </source>
</evidence>
<protein>
    <recommendedName>
        <fullName evidence="1">Glycosyl transferase family 1 domain-containing protein</fullName>
    </recommendedName>
</protein>
<comment type="caution">
    <text evidence="2">The sequence shown here is derived from an EMBL/GenBank/DDBJ whole genome shotgun (WGS) entry which is preliminary data.</text>
</comment>
<gene>
    <name evidence="2" type="ORF">HME9302_02619</name>
</gene>
<dbReference type="InterPro" id="IPR001296">
    <property type="entry name" value="Glyco_trans_1"/>
</dbReference>